<feature type="compositionally biased region" description="Low complexity" evidence="10">
    <location>
        <begin position="252"/>
        <end position="261"/>
    </location>
</feature>
<dbReference type="RefSeq" id="WP_322468015.1">
    <property type="nucleotide sequence ID" value="NZ_JAXOJX010000075.1"/>
</dbReference>
<evidence type="ECO:0000256" key="7">
    <source>
        <dbReference type="ARBA" id="ARBA00022795"/>
    </source>
</evidence>
<keyword evidence="9" id="KW-1006">Bacterial flagellum protein export</keyword>
<keyword evidence="7" id="KW-1005">Bacterial flagellum biogenesis</keyword>
<feature type="domain" description="Flagellar assembly protein FliH/Type III secretion system HrpE" evidence="11">
    <location>
        <begin position="105"/>
        <end position="230"/>
    </location>
</feature>
<keyword evidence="6" id="KW-0963">Cytoplasm</keyword>
<organism evidence="12 13">
    <name type="scientific">Azohydromonas lata</name>
    <dbReference type="NCBI Taxonomy" id="45677"/>
    <lineage>
        <taxon>Bacteria</taxon>
        <taxon>Pseudomonadati</taxon>
        <taxon>Pseudomonadota</taxon>
        <taxon>Betaproteobacteria</taxon>
        <taxon>Burkholderiales</taxon>
        <taxon>Sphaerotilaceae</taxon>
        <taxon>Azohydromonas</taxon>
    </lineage>
</organism>
<dbReference type="Pfam" id="PF02108">
    <property type="entry name" value="FliH"/>
    <property type="match status" value="1"/>
</dbReference>
<evidence type="ECO:0000313" key="12">
    <source>
        <dbReference type="EMBL" id="MDZ5460607.1"/>
    </source>
</evidence>
<evidence type="ECO:0000259" key="11">
    <source>
        <dbReference type="Pfam" id="PF02108"/>
    </source>
</evidence>
<keyword evidence="5" id="KW-0813">Transport</keyword>
<evidence type="ECO:0000256" key="10">
    <source>
        <dbReference type="SAM" id="MobiDB-lite"/>
    </source>
</evidence>
<comment type="subcellular location">
    <subcellularLocation>
        <location evidence="2">Cytoplasm</location>
    </subcellularLocation>
</comment>
<dbReference type="InterPro" id="IPR018035">
    <property type="entry name" value="Flagellar_FliH/T3SS_HrpE"/>
</dbReference>
<comment type="caution">
    <text evidence="12">The sequence shown here is derived from an EMBL/GenBank/DDBJ whole genome shotgun (WGS) entry which is preliminary data.</text>
</comment>
<evidence type="ECO:0000256" key="4">
    <source>
        <dbReference type="ARBA" id="ARBA00016507"/>
    </source>
</evidence>
<keyword evidence="8" id="KW-0653">Protein transport</keyword>
<dbReference type="PANTHER" id="PTHR34982">
    <property type="entry name" value="YOP PROTEINS TRANSLOCATION PROTEIN L"/>
    <property type="match status" value="1"/>
</dbReference>
<evidence type="ECO:0000256" key="9">
    <source>
        <dbReference type="ARBA" id="ARBA00023225"/>
    </source>
</evidence>
<feature type="region of interest" description="Disordered" evidence="10">
    <location>
        <begin position="244"/>
        <end position="298"/>
    </location>
</feature>
<comment type="similarity">
    <text evidence="3">Belongs to the FliH family.</text>
</comment>
<keyword evidence="13" id="KW-1185">Reference proteome</keyword>
<evidence type="ECO:0000256" key="8">
    <source>
        <dbReference type="ARBA" id="ARBA00022927"/>
    </source>
</evidence>
<proteinExistence type="inferred from homology"/>
<evidence type="ECO:0000313" key="13">
    <source>
        <dbReference type="Proteomes" id="UP001293718"/>
    </source>
</evidence>
<feature type="region of interest" description="Disordered" evidence="10">
    <location>
        <begin position="30"/>
        <end position="55"/>
    </location>
</feature>
<evidence type="ECO:0000256" key="1">
    <source>
        <dbReference type="ARBA" id="ARBA00003041"/>
    </source>
</evidence>
<dbReference type="Proteomes" id="UP001293718">
    <property type="component" value="Unassembled WGS sequence"/>
</dbReference>
<evidence type="ECO:0000256" key="6">
    <source>
        <dbReference type="ARBA" id="ARBA00022490"/>
    </source>
</evidence>
<dbReference type="InterPro" id="IPR051472">
    <property type="entry name" value="T3SS_Stator/FliH"/>
</dbReference>
<comment type="function">
    <text evidence="1">Needed for flagellar regrowth and assembly.</text>
</comment>
<dbReference type="EMBL" id="JAXOJX010000075">
    <property type="protein sequence ID" value="MDZ5460607.1"/>
    <property type="molecule type" value="Genomic_DNA"/>
</dbReference>
<dbReference type="PANTHER" id="PTHR34982:SF1">
    <property type="entry name" value="FLAGELLAR ASSEMBLY PROTEIN FLIH"/>
    <property type="match status" value="1"/>
</dbReference>
<evidence type="ECO:0000256" key="5">
    <source>
        <dbReference type="ARBA" id="ARBA00022448"/>
    </source>
</evidence>
<name>A0ABU5IP07_9BURK</name>
<gene>
    <name evidence="12" type="ORF">SM757_28910</name>
</gene>
<protein>
    <recommendedName>
        <fullName evidence="4">Flagellar assembly protein FliH</fullName>
    </recommendedName>
</protein>
<reference evidence="12 13" key="1">
    <citation type="submission" date="2023-11" db="EMBL/GenBank/DDBJ databases">
        <title>Draft genome of Azohydromonas lata strain H1 (DSM1123), a polyhydroxyalkanoate producer.</title>
        <authorList>
            <person name="Traversa D."/>
            <person name="D'Addabbo P."/>
            <person name="Pazzani C."/>
            <person name="Manzari C."/>
            <person name="Chiara M."/>
            <person name="Scrascia M."/>
        </authorList>
    </citation>
    <scope>NUCLEOTIDE SEQUENCE [LARGE SCALE GENOMIC DNA]</scope>
    <source>
        <strain evidence="12 13">H1</strain>
    </source>
</reference>
<feature type="compositionally biased region" description="Pro residues" evidence="10">
    <location>
        <begin position="36"/>
        <end position="54"/>
    </location>
</feature>
<dbReference type="PRINTS" id="PR01003">
    <property type="entry name" value="FLGFLIH"/>
</dbReference>
<accession>A0ABU5IP07</accession>
<sequence length="298" mass="31424">MTSSSDRPARAGGSLYARFIPREELQSFKAWMPDSFEPPKPVKAPPAPTPPPDIPAAEHALLLHTARLAGREEGHAEGQRQGYEEGYRDGLAALESFKQHHTAQMAAQVASLLESMEAQLDALEEPMARAVAESATRLARAVLRTELSTRPEVVESVALEAVGAMLAGARQMRVTVNPEDEPLLAAGAAALQLEARGARVLASAAVARGGCVVESELGRVDARIEQRWAQAAKLLGAPLPWEEAPAAPPAAAPQRAAAAAPALPPEPSFELDLGADDAPPPPPMPDLDDLPDPGSFPR</sequence>
<evidence type="ECO:0000256" key="3">
    <source>
        <dbReference type="ARBA" id="ARBA00006602"/>
    </source>
</evidence>
<dbReference type="InterPro" id="IPR000563">
    <property type="entry name" value="Flag_FliH"/>
</dbReference>
<evidence type="ECO:0000256" key="2">
    <source>
        <dbReference type="ARBA" id="ARBA00004496"/>
    </source>
</evidence>